<evidence type="ECO:0000256" key="3">
    <source>
        <dbReference type="ARBA" id="ARBA00022525"/>
    </source>
</evidence>
<comment type="similarity">
    <text evidence="8">Belongs to the plant egg cell-secreted peptide family.</text>
</comment>
<feature type="domain" description="Prolamin-like" evidence="11">
    <location>
        <begin position="60"/>
        <end position="126"/>
    </location>
</feature>
<dbReference type="STRING" id="200361.A0A453SUW5"/>
<name>A0A453SUW5_AEGTS</name>
<comment type="subcellular location">
    <subcellularLocation>
        <location evidence="1">Cytoplasmic vesicle</location>
    </subcellularLocation>
    <subcellularLocation>
        <location evidence="2">Secreted</location>
    </subcellularLocation>
</comment>
<dbReference type="GO" id="GO:0005576">
    <property type="term" value="C:extracellular region"/>
    <property type="evidence" value="ECO:0007669"/>
    <property type="project" value="UniProtKB-SubCell"/>
</dbReference>
<evidence type="ECO:0000256" key="2">
    <source>
        <dbReference type="ARBA" id="ARBA00004613"/>
    </source>
</evidence>
<reference evidence="12" key="5">
    <citation type="journal article" date="2021" name="G3 (Bethesda)">
        <title>Aegilops tauschii genome assembly Aet v5.0 features greater sequence contiguity and improved annotation.</title>
        <authorList>
            <person name="Wang L."/>
            <person name="Zhu T."/>
            <person name="Rodriguez J.C."/>
            <person name="Deal K.R."/>
            <person name="Dubcovsky J."/>
            <person name="McGuire P.E."/>
            <person name="Lux T."/>
            <person name="Spannagl M."/>
            <person name="Mayer K.F.X."/>
            <person name="Baldrich P."/>
            <person name="Meyers B.C."/>
            <person name="Huo N."/>
            <person name="Gu Y.Q."/>
            <person name="Zhou H."/>
            <person name="Devos K.M."/>
            <person name="Bennetzen J.L."/>
            <person name="Unver T."/>
            <person name="Budak H."/>
            <person name="Gulick P.J."/>
            <person name="Galiba G."/>
            <person name="Kalapos B."/>
            <person name="Nelson D.R."/>
            <person name="Li P."/>
            <person name="You F.M."/>
            <person name="Luo M.C."/>
            <person name="Dvorak J."/>
        </authorList>
    </citation>
    <scope>NUCLEOTIDE SEQUENCE [LARGE SCALE GENOMIC DNA]</scope>
    <source>
        <strain evidence="12">cv. AL8/78</strain>
    </source>
</reference>
<evidence type="ECO:0000313" key="13">
    <source>
        <dbReference type="Proteomes" id="UP000015105"/>
    </source>
</evidence>
<feature type="region of interest" description="Disordered" evidence="9">
    <location>
        <begin position="132"/>
        <end position="178"/>
    </location>
</feature>
<dbReference type="GO" id="GO:0009567">
    <property type="term" value="P:double fertilization forming a zygote and endosperm"/>
    <property type="evidence" value="ECO:0007669"/>
    <property type="project" value="InterPro"/>
</dbReference>
<evidence type="ECO:0000256" key="8">
    <source>
        <dbReference type="ARBA" id="ARBA00034484"/>
    </source>
</evidence>
<reference evidence="12" key="4">
    <citation type="submission" date="2019-03" db="UniProtKB">
        <authorList>
            <consortium name="EnsemblPlants"/>
        </authorList>
    </citation>
    <scope>IDENTIFICATION</scope>
</reference>
<evidence type="ECO:0000313" key="12">
    <source>
        <dbReference type="EnsemblPlants" id="AET7Gv21087900.1"/>
    </source>
</evidence>
<organism evidence="12 13">
    <name type="scientific">Aegilops tauschii subsp. strangulata</name>
    <name type="common">Goatgrass</name>
    <dbReference type="NCBI Taxonomy" id="200361"/>
    <lineage>
        <taxon>Eukaryota</taxon>
        <taxon>Viridiplantae</taxon>
        <taxon>Streptophyta</taxon>
        <taxon>Embryophyta</taxon>
        <taxon>Tracheophyta</taxon>
        <taxon>Spermatophyta</taxon>
        <taxon>Magnoliopsida</taxon>
        <taxon>Liliopsida</taxon>
        <taxon>Poales</taxon>
        <taxon>Poaceae</taxon>
        <taxon>BOP clade</taxon>
        <taxon>Pooideae</taxon>
        <taxon>Triticodae</taxon>
        <taxon>Triticeae</taxon>
        <taxon>Triticinae</taxon>
        <taxon>Aegilops</taxon>
    </lineage>
</organism>
<reference evidence="12" key="3">
    <citation type="journal article" date="2017" name="Nature">
        <title>Genome sequence of the progenitor of the wheat D genome Aegilops tauschii.</title>
        <authorList>
            <person name="Luo M.C."/>
            <person name="Gu Y.Q."/>
            <person name="Puiu D."/>
            <person name="Wang H."/>
            <person name="Twardziok S.O."/>
            <person name="Deal K.R."/>
            <person name="Huo N."/>
            <person name="Zhu T."/>
            <person name="Wang L."/>
            <person name="Wang Y."/>
            <person name="McGuire P.E."/>
            <person name="Liu S."/>
            <person name="Long H."/>
            <person name="Ramasamy R.K."/>
            <person name="Rodriguez J.C."/>
            <person name="Van S.L."/>
            <person name="Yuan L."/>
            <person name="Wang Z."/>
            <person name="Xia Z."/>
            <person name="Xiao L."/>
            <person name="Anderson O.D."/>
            <person name="Ouyang S."/>
            <person name="Liang Y."/>
            <person name="Zimin A.V."/>
            <person name="Pertea G."/>
            <person name="Qi P."/>
            <person name="Bennetzen J.L."/>
            <person name="Dai X."/>
            <person name="Dawson M.W."/>
            <person name="Muller H.G."/>
            <person name="Kugler K."/>
            <person name="Rivarola-Duarte L."/>
            <person name="Spannagl M."/>
            <person name="Mayer K.F.X."/>
            <person name="Lu F.H."/>
            <person name="Bevan M.W."/>
            <person name="Leroy P."/>
            <person name="Li P."/>
            <person name="You F.M."/>
            <person name="Sun Q."/>
            <person name="Liu Z."/>
            <person name="Lyons E."/>
            <person name="Wicker T."/>
            <person name="Salzberg S.L."/>
            <person name="Devos K.M."/>
            <person name="Dvorak J."/>
        </authorList>
    </citation>
    <scope>NUCLEOTIDE SEQUENCE [LARGE SCALE GENOMIC DNA]</scope>
    <source>
        <strain evidence="12">cv. AL8/78</strain>
    </source>
</reference>
<feature type="chain" id="PRO_5019107972" description="Prolamin-like domain-containing protein" evidence="10">
    <location>
        <begin position="38"/>
        <end position="178"/>
    </location>
</feature>
<dbReference type="EnsemblPlants" id="AET7Gv21087900.1">
    <property type="protein sequence ID" value="AET7Gv21087900.1"/>
    <property type="gene ID" value="AET7Gv21087900"/>
</dbReference>
<keyword evidence="4 10" id="KW-0732">Signal</keyword>
<feature type="signal peptide" evidence="10">
    <location>
        <begin position="1"/>
        <end position="37"/>
    </location>
</feature>
<evidence type="ECO:0000256" key="1">
    <source>
        <dbReference type="ARBA" id="ARBA00004541"/>
    </source>
</evidence>
<keyword evidence="6" id="KW-0968">Cytoplasmic vesicle</keyword>
<keyword evidence="13" id="KW-1185">Reference proteome</keyword>
<dbReference type="GO" id="GO:0080155">
    <property type="term" value="P:regulation of double fertilization forming a zygote and endosperm"/>
    <property type="evidence" value="ECO:0007669"/>
    <property type="project" value="UniProtKB-ARBA"/>
</dbReference>
<keyword evidence="3" id="KW-0964">Secreted</keyword>
<evidence type="ECO:0000256" key="5">
    <source>
        <dbReference type="ARBA" id="ARBA00023279"/>
    </source>
</evidence>
<reference evidence="13" key="2">
    <citation type="journal article" date="2017" name="Nat. Plants">
        <title>The Aegilops tauschii genome reveals multiple impacts of transposons.</title>
        <authorList>
            <person name="Zhao G."/>
            <person name="Zou C."/>
            <person name="Li K."/>
            <person name="Wang K."/>
            <person name="Li T."/>
            <person name="Gao L."/>
            <person name="Zhang X."/>
            <person name="Wang H."/>
            <person name="Yang Z."/>
            <person name="Liu X."/>
            <person name="Jiang W."/>
            <person name="Mao L."/>
            <person name="Kong X."/>
            <person name="Jiao Y."/>
            <person name="Jia J."/>
        </authorList>
    </citation>
    <scope>NUCLEOTIDE SEQUENCE [LARGE SCALE GENOMIC DNA]</scope>
    <source>
        <strain evidence="13">cv. AL8/78</strain>
    </source>
</reference>
<evidence type="ECO:0000256" key="9">
    <source>
        <dbReference type="SAM" id="MobiDB-lite"/>
    </source>
</evidence>
<evidence type="ECO:0000256" key="6">
    <source>
        <dbReference type="ARBA" id="ARBA00023329"/>
    </source>
</evidence>
<evidence type="ECO:0000259" key="11">
    <source>
        <dbReference type="Pfam" id="PF05617"/>
    </source>
</evidence>
<dbReference type="Proteomes" id="UP000015105">
    <property type="component" value="Chromosome 7D"/>
</dbReference>
<proteinExistence type="inferred from homology"/>
<dbReference type="AlphaFoldDB" id="A0A453SUW5"/>
<evidence type="ECO:0000256" key="4">
    <source>
        <dbReference type="ARBA" id="ARBA00022729"/>
    </source>
</evidence>
<evidence type="ECO:0000256" key="10">
    <source>
        <dbReference type="SAM" id="SignalP"/>
    </source>
</evidence>
<accession>A0A453SUW5</accession>
<dbReference type="Gramene" id="AET7Gv21087900.1">
    <property type="protein sequence ID" value="AET7Gv21087900.1"/>
    <property type="gene ID" value="AET7Gv21087900"/>
</dbReference>
<sequence length="178" mass="18172">WAAAHYVESINSMASSGSLLPTLLALLLLQATATASAATTATFVRAADLAERLEGAVTRQCWEALLDIKSCTGEIILFFLNGEAYLGPGCCRAIRVIEQRCWAADLMLSVIGFTPEEGDMLKGYCDAGDDGNGGEGQHHSIGGSSPAPPPHRALDGVASGGGTVAAAAGRKGLGSPLG</sequence>
<dbReference type="PANTHER" id="PTHR35293:SF4">
    <property type="entry name" value="PROLAMIN-LIKE DOMAIN-CONTAINING PROTEIN"/>
    <property type="match status" value="1"/>
</dbReference>
<evidence type="ECO:0000256" key="7">
    <source>
        <dbReference type="ARBA" id="ARBA00034457"/>
    </source>
</evidence>
<keyword evidence="5" id="KW-0278">Fertilization</keyword>
<reference evidence="13" key="1">
    <citation type="journal article" date="2014" name="Science">
        <title>Ancient hybridizations among the ancestral genomes of bread wheat.</title>
        <authorList>
            <consortium name="International Wheat Genome Sequencing Consortium,"/>
            <person name="Marcussen T."/>
            <person name="Sandve S.R."/>
            <person name="Heier L."/>
            <person name="Spannagl M."/>
            <person name="Pfeifer M."/>
            <person name="Jakobsen K.S."/>
            <person name="Wulff B.B."/>
            <person name="Steuernagel B."/>
            <person name="Mayer K.F."/>
            <person name="Olsen O.A."/>
        </authorList>
    </citation>
    <scope>NUCLEOTIDE SEQUENCE [LARGE SCALE GENOMIC DNA]</scope>
    <source>
        <strain evidence="13">cv. AL8/78</strain>
    </source>
</reference>
<dbReference type="GO" id="GO:2000008">
    <property type="term" value="P:regulation of protein localization to cell surface"/>
    <property type="evidence" value="ECO:0007669"/>
    <property type="project" value="UniProtKB-ARBA"/>
</dbReference>
<dbReference type="InterPro" id="IPR008502">
    <property type="entry name" value="Prolamin-like"/>
</dbReference>
<comment type="function">
    <text evidence="7">Involved in the regulation of gamete interactions during the double fertilization and to prevent multiple-pollen tube attraction; mediates the redistribution of the gamete fusogen HAP2/GCS1 to the cell surface after secretion upon sperm arrival.</text>
</comment>
<dbReference type="PANTHER" id="PTHR35293">
    <property type="entry name" value="EGG CELL-SECRETED PROTEIN 1.5"/>
    <property type="match status" value="1"/>
</dbReference>
<dbReference type="GO" id="GO:0031410">
    <property type="term" value="C:cytoplasmic vesicle"/>
    <property type="evidence" value="ECO:0007669"/>
    <property type="project" value="UniProtKB-SubCell"/>
</dbReference>
<dbReference type="InterPro" id="IPR044711">
    <property type="entry name" value="EC11-15"/>
</dbReference>
<protein>
    <recommendedName>
        <fullName evidence="11">Prolamin-like domain-containing protein</fullName>
    </recommendedName>
</protein>
<dbReference type="Pfam" id="PF05617">
    <property type="entry name" value="Prolamin_like"/>
    <property type="match status" value="1"/>
</dbReference>